<dbReference type="InterPro" id="IPR020843">
    <property type="entry name" value="ER"/>
</dbReference>
<protein>
    <submittedName>
        <fullName evidence="4">Quinone oxidoreductase</fullName>
    </submittedName>
</protein>
<dbReference type="Gene3D" id="3.40.50.720">
    <property type="entry name" value="NAD(P)-binding Rossmann-like Domain"/>
    <property type="match status" value="1"/>
</dbReference>
<accession>A0A944CAQ6</accession>
<feature type="domain" description="Enoyl reductase (ER)" evidence="3">
    <location>
        <begin position="21"/>
        <end position="332"/>
    </location>
</feature>
<keyword evidence="1" id="KW-0521">NADP</keyword>
<dbReference type="InterPro" id="IPR013154">
    <property type="entry name" value="ADH-like_N"/>
</dbReference>
<evidence type="ECO:0000256" key="2">
    <source>
        <dbReference type="ARBA" id="ARBA00023002"/>
    </source>
</evidence>
<dbReference type="Gene3D" id="3.90.180.10">
    <property type="entry name" value="Medium-chain alcohol dehydrogenases, catalytic domain"/>
    <property type="match status" value="1"/>
</dbReference>
<evidence type="ECO:0000313" key="5">
    <source>
        <dbReference type="Proteomes" id="UP000705379"/>
    </source>
</evidence>
<reference evidence="4" key="1">
    <citation type="submission" date="2018-08" db="EMBL/GenBank/DDBJ databases">
        <authorList>
            <person name="Jin W."/>
            <person name="Wang H."/>
            <person name="Yang Y."/>
            <person name="Li M."/>
            <person name="Liu J."/>
        </authorList>
    </citation>
    <scope>NUCLEOTIDE SEQUENCE</scope>
    <source>
        <strain evidence="4">AESS21</strain>
    </source>
</reference>
<dbReference type="Proteomes" id="UP000705379">
    <property type="component" value="Unassembled WGS sequence"/>
</dbReference>
<proteinExistence type="predicted"/>
<dbReference type="InterPro" id="IPR036291">
    <property type="entry name" value="NAD(P)-bd_dom_sf"/>
</dbReference>
<dbReference type="GO" id="GO:0003960">
    <property type="term" value="F:quinone reductase (NADPH) activity"/>
    <property type="evidence" value="ECO:0007669"/>
    <property type="project" value="InterPro"/>
</dbReference>
<dbReference type="SUPFAM" id="SSF51735">
    <property type="entry name" value="NAD(P)-binding Rossmann-fold domains"/>
    <property type="match status" value="1"/>
</dbReference>
<dbReference type="Pfam" id="PF00107">
    <property type="entry name" value="ADH_zinc_N"/>
    <property type="match status" value="1"/>
</dbReference>
<sequence length="334" mass="35464">MLLSSQRRKTVSTVISLPEPGPAENFRIERQEVGAPGPGFLRVRHEAIGLNYVDIYQRSGLYPLPAYPTTLGMEAAGVIEAIGEGVADLKVGDRIAYVGAPSGSYATTRLLAAEQAIRLPDTVSSKRAAASMLKGLTTYMLLKDVYPVGEDTVMFVQSAAGGLGSMLVRWGKHFGATVIGAVSSPEKAEVAKRLGADHVIVGRETDLAAEVHRLTDGKGVDVAYEGLAGPNFLRVLDCVRPFGMIVNIGQITGPLPDNLAKEVAAPRAVAFARPSVMFYISDNARYRKAADRVVHHLAAGIGSDPSAEYKLEDVVTAHQDLETGNTTGSAILLP</sequence>
<dbReference type="InterPro" id="IPR047618">
    <property type="entry name" value="QOR-like"/>
</dbReference>
<keyword evidence="2" id="KW-0560">Oxidoreductase</keyword>
<dbReference type="PANTHER" id="PTHR48106:SF13">
    <property type="entry name" value="QUINONE OXIDOREDUCTASE-RELATED"/>
    <property type="match status" value="1"/>
</dbReference>
<organism evidence="4 5">
    <name type="scientific">Roseibium polysiphoniae</name>
    <dbReference type="NCBI Taxonomy" id="2571221"/>
    <lineage>
        <taxon>Bacteria</taxon>
        <taxon>Pseudomonadati</taxon>
        <taxon>Pseudomonadota</taxon>
        <taxon>Alphaproteobacteria</taxon>
        <taxon>Hyphomicrobiales</taxon>
        <taxon>Stappiaceae</taxon>
        <taxon>Roseibium</taxon>
    </lineage>
</organism>
<dbReference type="SMART" id="SM00829">
    <property type="entry name" value="PKS_ER"/>
    <property type="match status" value="1"/>
</dbReference>
<dbReference type="GO" id="GO:0035925">
    <property type="term" value="F:mRNA 3'-UTR AU-rich region binding"/>
    <property type="evidence" value="ECO:0007669"/>
    <property type="project" value="TreeGrafter"/>
</dbReference>
<comment type="caution">
    <text evidence="4">The sequence shown here is derived from an EMBL/GenBank/DDBJ whole genome shotgun (WGS) entry which is preliminary data.</text>
</comment>
<dbReference type="InterPro" id="IPR013149">
    <property type="entry name" value="ADH-like_C"/>
</dbReference>
<dbReference type="EMBL" id="QTKU01000001">
    <property type="protein sequence ID" value="MBS8258811.1"/>
    <property type="molecule type" value="Genomic_DNA"/>
</dbReference>
<evidence type="ECO:0000313" key="4">
    <source>
        <dbReference type="EMBL" id="MBS8258811.1"/>
    </source>
</evidence>
<evidence type="ECO:0000259" key="3">
    <source>
        <dbReference type="SMART" id="SM00829"/>
    </source>
</evidence>
<dbReference type="AlphaFoldDB" id="A0A944CAQ6"/>
<dbReference type="SUPFAM" id="SSF50129">
    <property type="entry name" value="GroES-like"/>
    <property type="match status" value="1"/>
</dbReference>
<reference evidence="4" key="2">
    <citation type="journal article" date="2021" name="Microorganisms">
        <title>Bacterial Dimethylsulfoniopropionate Biosynthesis in the East China Sea.</title>
        <authorList>
            <person name="Liu J."/>
            <person name="Zhang Y."/>
            <person name="Liu J."/>
            <person name="Zhong H."/>
            <person name="Williams B.T."/>
            <person name="Zheng Y."/>
            <person name="Curson A.R.J."/>
            <person name="Sun C."/>
            <person name="Sun H."/>
            <person name="Song D."/>
            <person name="Wagner Mackenzie B."/>
            <person name="Bermejo Martinez A."/>
            <person name="Todd J.D."/>
            <person name="Zhang X.H."/>
        </authorList>
    </citation>
    <scope>NUCLEOTIDE SEQUENCE</scope>
    <source>
        <strain evidence="4">AESS21</strain>
    </source>
</reference>
<dbReference type="GO" id="GO:0070402">
    <property type="term" value="F:NADPH binding"/>
    <property type="evidence" value="ECO:0007669"/>
    <property type="project" value="TreeGrafter"/>
</dbReference>
<evidence type="ECO:0000256" key="1">
    <source>
        <dbReference type="ARBA" id="ARBA00022857"/>
    </source>
</evidence>
<dbReference type="CDD" id="cd05286">
    <property type="entry name" value="QOR2"/>
    <property type="match status" value="1"/>
</dbReference>
<name>A0A944CAQ6_9HYPH</name>
<dbReference type="GO" id="GO:0005829">
    <property type="term" value="C:cytosol"/>
    <property type="evidence" value="ECO:0007669"/>
    <property type="project" value="TreeGrafter"/>
</dbReference>
<gene>
    <name evidence="4" type="ORF">DYI23_01155</name>
</gene>
<dbReference type="PANTHER" id="PTHR48106">
    <property type="entry name" value="QUINONE OXIDOREDUCTASE PIG3-RELATED"/>
    <property type="match status" value="1"/>
</dbReference>
<dbReference type="Pfam" id="PF08240">
    <property type="entry name" value="ADH_N"/>
    <property type="match status" value="1"/>
</dbReference>
<dbReference type="InterPro" id="IPR011032">
    <property type="entry name" value="GroES-like_sf"/>
</dbReference>